<dbReference type="Gene3D" id="2.40.30.10">
    <property type="entry name" value="Translation factors"/>
    <property type="match status" value="1"/>
</dbReference>
<evidence type="ECO:0000256" key="2">
    <source>
        <dbReference type="ARBA" id="ARBA00022630"/>
    </source>
</evidence>
<dbReference type="PRINTS" id="PR00368">
    <property type="entry name" value="FADPNR"/>
</dbReference>
<dbReference type="SUPFAM" id="SSF51905">
    <property type="entry name" value="FAD/NAD(P)-binding domain"/>
    <property type="match status" value="1"/>
</dbReference>
<feature type="coiled-coil region" evidence="4">
    <location>
        <begin position="108"/>
        <end position="135"/>
    </location>
</feature>
<dbReference type="InterPro" id="IPR023166">
    <property type="entry name" value="BaiN-like_dom_sf"/>
</dbReference>
<feature type="domain" description="RsdA/BaiN/AoA(So)-like Rossmann fold-like" evidence="5">
    <location>
        <begin position="6"/>
        <end position="417"/>
    </location>
</feature>
<gene>
    <name evidence="7" type="ORF">CJ671_02735</name>
</gene>
<comment type="caution">
    <text evidence="7">The sequence shown here is derived from an EMBL/GenBank/DDBJ whole genome shotgun (WGS) entry which is preliminary data.</text>
</comment>
<evidence type="ECO:0000256" key="1">
    <source>
        <dbReference type="ARBA" id="ARBA00001974"/>
    </source>
</evidence>
<dbReference type="EMBL" id="NXGH01000005">
    <property type="protein sequence ID" value="PRM90340.1"/>
    <property type="molecule type" value="Genomic_DNA"/>
</dbReference>
<dbReference type="Proteomes" id="UP000238649">
    <property type="component" value="Unassembled WGS sequence"/>
</dbReference>
<evidence type="ECO:0000256" key="4">
    <source>
        <dbReference type="SAM" id="Coils"/>
    </source>
</evidence>
<evidence type="ECO:0000313" key="8">
    <source>
        <dbReference type="Proteomes" id="UP000238649"/>
    </source>
</evidence>
<evidence type="ECO:0000259" key="6">
    <source>
        <dbReference type="Pfam" id="PF22780"/>
    </source>
</evidence>
<reference evidence="7 8" key="1">
    <citation type="submission" date="2017-09" db="EMBL/GenBank/DDBJ databases">
        <title>Reassesment of A. cryaerophilus.</title>
        <authorList>
            <person name="Perez-Cataluna A."/>
            <person name="Collado L."/>
            <person name="Salgado O."/>
            <person name="Lefinanco V."/>
            <person name="Figueras M.J."/>
        </authorList>
    </citation>
    <scope>NUCLEOTIDE SEQUENCE [LARGE SCALE GENOMIC DNA]</scope>
    <source>
        <strain evidence="7 8">LMG 9871</strain>
    </source>
</reference>
<accession>A0A2S9SUR7</accession>
<proteinExistence type="predicted"/>
<evidence type="ECO:0000313" key="7">
    <source>
        <dbReference type="EMBL" id="PRM90340.1"/>
    </source>
</evidence>
<dbReference type="OrthoDB" id="9773233at2"/>
<evidence type="ECO:0000256" key="3">
    <source>
        <dbReference type="ARBA" id="ARBA00022827"/>
    </source>
</evidence>
<keyword evidence="3" id="KW-0274">FAD</keyword>
<dbReference type="AlphaFoldDB" id="A0A2S9SUR7"/>
<dbReference type="InterPro" id="IPR055178">
    <property type="entry name" value="RsdA/BaiN/AoA(So)-like_dom"/>
</dbReference>
<dbReference type="InterPro" id="IPR036188">
    <property type="entry name" value="FAD/NAD-bd_sf"/>
</dbReference>
<feature type="domain" description="RsdA/BaiN/AoA(So)-like insert" evidence="6">
    <location>
        <begin position="225"/>
        <end position="363"/>
    </location>
</feature>
<protein>
    <submittedName>
        <fullName evidence="7">Aminoacetone oxidase family FAD-binding enzyme</fullName>
    </submittedName>
</protein>
<name>A0A2S9SUR7_9BACT</name>
<organism evidence="7 8">
    <name type="scientific">Aliarcobacter cryaerophilus</name>
    <dbReference type="NCBI Taxonomy" id="28198"/>
    <lineage>
        <taxon>Bacteria</taxon>
        <taxon>Pseudomonadati</taxon>
        <taxon>Campylobacterota</taxon>
        <taxon>Epsilonproteobacteria</taxon>
        <taxon>Campylobacterales</taxon>
        <taxon>Arcobacteraceae</taxon>
        <taxon>Aliarcobacter</taxon>
    </lineage>
</organism>
<dbReference type="Gene3D" id="1.10.8.260">
    <property type="entry name" value="HI0933 insert domain-like"/>
    <property type="match status" value="1"/>
</dbReference>
<dbReference type="InterPro" id="IPR057661">
    <property type="entry name" value="RsdA/BaiN/AoA(So)_Rossmann"/>
</dbReference>
<sequence>MDKIYDLIVLGAGPAGIMSSISAAKDGKNVLIVEKMPQIALKLKATGGGKCNLTNTLSQDDFCTKFGKSGRFIKDALDSFSRDDLLAFFASIGVETVAKDGFRVFPVNHSSSVILEALQNELERLKVEVKTSIDIKNVKKDKEIFEIKTDEDIFEIKTNEEIFKSKNLVLATGGLGYPTLGATGDGYVFASYFGHKITQTTPAMMPLFTKEKNFASCKADTIAKAILKVNIPKYKNLKLTGDLIFTKEGLRGPVILDFAREITPILEKYDEVPLLINFLKGKNEEDIFQHLKNEIAKNPQNNILQNLETLLANSVSKEILNICEIDENLRFKQIDGIKREKLIKTLAWTPFTIVGHDGFRQAMITRGGVDLKQIDQKTMQSKIVDGLYFCGEVVDIDGPCGGYNLQWSFSSGFLAGKLGK</sequence>
<dbReference type="Gene3D" id="3.50.50.60">
    <property type="entry name" value="FAD/NAD(P)-binding domain"/>
    <property type="match status" value="1"/>
</dbReference>
<dbReference type="InterPro" id="IPR004792">
    <property type="entry name" value="BaiN-like"/>
</dbReference>
<dbReference type="Pfam" id="PF03486">
    <property type="entry name" value="HI0933_like"/>
    <property type="match status" value="1"/>
</dbReference>
<dbReference type="SUPFAM" id="SSF160996">
    <property type="entry name" value="HI0933 insert domain-like"/>
    <property type="match status" value="1"/>
</dbReference>
<dbReference type="PANTHER" id="PTHR42887">
    <property type="entry name" value="OS12G0638800 PROTEIN"/>
    <property type="match status" value="1"/>
</dbReference>
<dbReference type="NCBIfam" id="TIGR00275">
    <property type="entry name" value="aminoacetone oxidase family FAD-binding enzyme"/>
    <property type="match status" value="1"/>
</dbReference>
<comment type="cofactor">
    <cofactor evidence="1">
        <name>FAD</name>
        <dbReference type="ChEBI" id="CHEBI:57692"/>
    </cofactor>
</comment>
<dbReference type="RefSeq" id="WP_105911196.1">
    <property type="nucleotide sequence ID" value="NZ_NXGH01000005.1"/>
</dbReference>
<dbReference type="PANTHER" id="PTHR42887:SF2">
    <property type="entry name" value="OS12G0638800 PROTEIN"/>
    <property type="match status" value="1"/>
</dbReference>
<keyword evidence="4" id="KW-0175">Coiled coil</keyword>
<evidence type="ECO:0000259" key="5">
    <source>
        <dbReference type="Pfam" id="PF03486"/>
    </source>
</evidence>
<dbReference type="Pfam" id="PF22780">
    <property type="entry name" value="HI0933_like_1st"/>
    <property type="match status" value="1"/>
</dbReference>
<keyword evidence="2" id="KW-0285">Flavoprotein</keyword>
<dbReference type="PRINTS" id="PR00411">
    <property type="entry name" value="PNDRDTASEI"/>
</dbReference>